<evidence type="ECO:0000256" key="1">
    <source>
        <dbReference type="SAM" id="Phobius"/>
    </source>
</evidence>
<organism evidence="3 4">
    <name type="scientific">Hallella mizrahii</name>
    <dbReference type="NCBI Taxonomy" id="2606637"/>
    <lineage>
        <taxon>Bacteria</taxon>
        <taxon>Pseudomonadati</taxon>
        <taxon>Bacteroidota</taxon>
        <taxon>Bacteroidia</taxon>
        <taxon>Bacteroidales</taxon>
        <taxon>Prevotellaceae</taxon>
        <taxon>Hallella</taxon>
    </lineage>
</organism>
<keyword evidence="1" id="KW-1133">Transmembrane helix</keyword>
<dbReference type="Pfam" id="PF09851">
    <property type="entry name" value="SHOCT"/>
    <property type="match status" value="1"/>
</dbReference>
<evidence type="ECO:0000259" key="2">
    <source>
        <dbReference type="Pfam" id="PF09851"/>
    </source>
</evidence>
<name>A0A7K0KCL4_9BACT</name>
<protein>
    <submittedName>
        <fullName evidence="3">SHOCT domain-containing protein</fullName>
    </submittedName>
</protein>
<evidence type="ECO:0000313" key="4">
    <source>
        <dbReference type="Proteomes" id="UP000438914"/>
    </source>
</evidence>
<gene>
    <name evidence="3" type="ORF">FYJ73_03035</name>
</gene>
<keyword evidence="1" id="KW-0812">Transmembrane</keyword>
<dbReference type="InterPro" id="IPR018649">
    <property type="entry name" value="SHOCT"/>
</dbReference>
<evidence type="ECO:0000313" key="3">
    <source>
        <dbReference type="EMBL" id="MST83662.1"/>
    </source>
</evidence>
<accession>A0A7K0KCL4</accession>
<sequence>MSLVDHEGEVVYPYSKKTVFNAVMEAANNISGLSLDSADELSGRVTFKAGVSLASWGENIPVQLEEIGANQTKMKVLSTPKTGIMFGGAMDFGKNRQNIEKIINAVSNALANKPKEQINVENTGSTADELLKLKSLLDQKILTQEEFDAQKAKLLSQSIEAPVAPQESSNVDSKESKPIHIESSGKDNTITYVAIAVGIIVFLWMLMAMM</sequence>
<reference evidence="3 4" key="1">
    <citation type="submission" date="2019-08" db="EMBL/GenBank/DDBJ databases">
        <title>In-depth cultivation of the pig gut microbiome towards novel bacterial diversity and tailored functional studies.</title>
        <authorList>
            <person name="Wylensek D."/>
            <person name="Hitch T.C.A."/>
            <person name="Clavel T."/>
        </authorList>
    </citation>
    <scope>NUCLEOTIDE SEQUENCE [LARGE SCALE GENOMIC DNA]</scope>
    <source>
        <strain evidence="3 4">LKV-178-WT-2A</strain>
    </source>
</reference>
<proteinExistence type="predicted"/>
<dbReference type="AlphaFoldDB" id="A0A7K0KCL4"/>
<dbReference type="EMBL" id="VUNG01000004">
    <property type="protein sequence ID" value="MST83662.1"/>
    <property type="molecule type" value="Genomic_DNA"/>
</dbReference>
<dbReference type="RefSeq" id="WP_154533243.1">
    <property type="nucleotide sequence ID" value="NZ_VUNG01000004.1"/>
</dbReference>
<keyword evidence="1" id="KW-0472">Membrane</keyword>
<comment type="caution">
    <text evidence="3">The sequence shown here is derived from an EMBL/GenBank/DDBJ whole genome shotgun (WGS) entry which is preliminary data.</text>
</comment>
<dbReference type="Proteomes" id="UP000438914">
    <property type="component" value="Unassembled WGS sequence"/>
</dbReference>
<feature type="domain" description="SHOCT" evidence="2">
    <location>
        <begin position="128"/>
        <end position="155"/>
    </location>
</feature>
<keyword evidence="4" id="KW-1185">Reference proteome</keyword>
<feature type="transmembrane region" description="Helical" evidence="1">
    <location>
        <begin position="190"/>
        <end position="209"/>
    </location>
</feature>